<evidence type="ECO:0000313" key="2">
    <source>
        <dbReference type="Proteomes" id="UP000800200"/>
    </source>
</evidence>
<reference evidence="1" key="1">
    <citation type="journal article" date="2020" name="Stud. Mycol.">
        <title>101 Dothideomycetes genomes: a test case for predicting lifestyles and emergence of pathogens.</title>
        <authorList>
            <person name="Haridas S."/>
            <person name="Albert R."/>
            <person name="Binder M."/>
            <person name="Bloem J."/>
            <person name="Labutti K."/>
            <person name="Salamov A."/>
            <person name="Andreopoulos B."/>
            <person name="Baker S."/>
            <person name="Barry K."/>
            <person name="Bills G."/>
            <person name="Bluhm B."/>
            <person name="Cannon C."/>
            <person name="Castanera R."/>
            <person name="Culley D."/>
            <person name="Daum C."/>
            <person name="Ezra D."/>
            <person name="Gonzalez J."/>
            <person name="Henrissat B."/>
            <person name="Kuo A."/>
            <person name="Liang C."/>
            <person name="Lipzen A."/>
            <person name="Lutzoni F."/>
            <person name="Magnuson J."/>
            <person name="Mondo S."/>
            <person name="Nolan M."/>
            <person name="Ohm R."/>
            <person name="Pangilinan J."/>
            <person name="Park H.-J."/>
            <person name="Ramirez L."/>
            <person name="Alfaro M."/>
            <person name="Sun H."/>
            <person name="Tritt A."/>
            <person name="Yoshinaga Y."/>
            <person name="Zwiers L.-H."/>
            <person name="Turgeon B."/>
            <person name="Goodwin S."/>
            <person name="Spatafora J."/>
            <person name="Crous P."/>
            <person name="Grigoriev I."/>
        </authorList>
    </citation>
    <scope>NUCLEOTIDE SEQUENCE</scope>
    <source>
        <strain evidence="1">CBS 207.26</strain>
    </source>
</reference>
<gene>
    <name evidence="1" type="ORF">K469DRAFT_212541</name>
</gene>
<dbReference type="Proteomes" id="UP000800200">
    <property type="component" value="Unassembled WGS sequence"/>
</dbReference>
<protein>
    <submittedName>
        <fullName evidence="1">Uncharacterized protein</fullName>
    </submittedName>
</protein>
<dbReference type="EMBL" id="ML994644">
    <property type="protein sequence ID" value="KAF2183037.1"/>
    <property type="molecule type" value="Genomic_DNA"/>
</dbReference>
<accession>A0A6A6DTM4</accession>
<organism evidence="1 2">
    <name type="scientific">Zopfia rhizophila CBS 207.26</name>
    <dbReference type="NCBI Taxonomy" id="1314779"/>
    <lineage>
        <taxon>Eukaryota</taxon>
        <taxon>Fungi</taxon>
        <taxon>Dikarya</taxon>
        <taxon>Ascomycota</taxon>
        <taxon>Pezizomycotina</taxon>
        <taxon>Dothideomycetes</taxon>
        <taxon>Dothideomycetes incertae sedis</taxon>
        <taxon>Zopfiaceae</taxon>
        <taxon>Zopfia</taxon>
    </lineage>
</organism>
<proteinExistence type="predicted"/>
<name>A0A6A6DTM4_9PEZI</name>
<sequence length="116" mass="11843">MLLASNICSSIFRQSHRTQPINMQFFKVLIALPAMAAIVSASLAVAPAPGGAILEARQGCARTAAGVTRTAALTSTQTQASLSEDALPISPVASVTNAMESEVVMTMAGFGSAGVY</sequence>
<evidence type="ECO:0000313" key="1">
    <source>
        <dbReference type="EMBL" id="KAF2183037.1"/>
    </source>
</evidence>
<dbReference type="AlphaFoldDB" id="A0A6A6DTM4"/>
<keyword evidence="2" id="KW-1185">Reference proteome</keyword>